<dbReference type="GO" id="GO:0061640">
    <property type="term" value="P:cytoskeleton-dependent cytokinesis"/>
    <property type="evidence" value="ECO:0007669"/>
    <property type="project" value="InterPro"/>
</dbReference>
<evidence type="ECO:0000313" key="3">
    <source>
        <dbReference type="Proteomes" id="UP001149090"/>
    </source>
</evidence>
<protein>
    <submittedName>
        <fullName evidence="2">Dynactin subunit 3</fullName>
    </submittedName>
</protein>
<accession>A0A9Q0RA87</accession>
<keyword evidence="3" id="KW-1185">Reference proteome</keyword>
<dbReference type="InterPro" id="IPR009991">
    <property type="entry name" value="DCTN3"/>
</dbReference>
<dbReference type="GO" id="GO:0005869">
    <property type="term" value="C:dynactin complex"/>
    <property type="evidence" value="ECO:0007669"/>
    <property type="project" value="InterPro"/>
</dbReference>
<gene>
    <name evidence="2" type="ORF">M0811_10318</name>
</gene>
<dbReference type="PANTHER" id="PTHR28360">
    <property type="entry name" value="DYNACTIN SUBUNIT 3"/>
    <property type="match status" value="1"/>
</dbReference>
<feature type="coiled-coil region" evidence="1">
    <location>
        <begin position="26"/>
        <end position="77"/>
    </location>
</feature>
<proteinExistence type="predicted"/>
<dbReference type="OrthoDB" id="16729at2759"/>
<name>A0A9Q0RA87_ANAIG</name>
<keyword evidence="1" id="KW-0175">Coiled coil</keyword>
<dbReference type="EMBL" id="JAPDFW010000088">
    <property type="protein sequence ID" value="KAJ5071474.1"/>
    <property type="molecule type" value="Genomic_DNA"/>
</dbReference>
<comment type="caution">
    <text evidence="2">The sequence shown here is derived from an EMBL/GenBank/DDBJ whole genome shotgun (WGS) entry which is preliminary data.</text>
</comment>
<sequence length="174" mass="20273">MSNNLQERLNALKEFIGVIPKEMDSNENLVNWLAVLLQELQELEEHFPIISEFALKLNQYKDLLKKEKTSKSDLNLQTRLQLLQSYEEMINETINGLKQINDLENIIDVSAKEDTTQNVSELQKLDSKFLSQFQQSNNLDLELDKSLESYNQILDLISDKFLELDTILKLVEKN</sequence>
<dbReference type="Proteomes" id="UP001149090">
    <property type="component" value="Unassembled WGS sequence"/>
</dbReference>
<dbReference type="AlphaFoldDB" id="A0A9Q0RA87"/>
<evidence type="ECO:0000256" key="1">
    <source>
        <dbReference type="SAM" id="Coils"/>
    </source>
</evidence>
<reference evidence="2" key="1">
    <citation type="submission" date="2022-10" db="EMBL/GenBank/DDBJ databases">
        <title>Novel sulphate-reducing endosymbionts in the free-living metamonad Anaeramoeba.</title>
        <authorList>
            <person name="Jerlstrom-Hultqvist J."/>
            <person name="Cepicka I."/>
            <person name="Gallot-Lavallee L."/>
            <person name="Salas-Leiva D."/>
            <person name="Curtis B.A."/>
            <person name="Zahonova K."/>
            <person name="Pipaliya S."/>
            <person name="Dacks J."/>
            <person name="Roger A.J."/>
        </authorList>
    </citation>
    <scope>NUCLEOTIDE SEQUENCE</scope>
    <source>
        <strain evidence="2">BMAN</strain>
    </source>
</reference>
<dbReference type="Pfam" id="PF07426">
    <property type="entry name" value="Dynactin_p22"/>
    <property type="match status" value="1"/>
</dbReference>
<dbReference type="PANTHER" id="PTHR28360:SF1">
    <property type="entry name" value="DYNACTIN SUBUNIT 3"/>
    <property type="match status" value="1"/>
</dbReference>
<organism evidence="2 3">
    <name type="scientific">Anaeramoeba ignava</name>
    <name type="common">Anaerobic marine amoeba</name>
    <dbReference type="NCBI Taxonomy" id="1746090"/>
    <lineage>
        <taxon>Eukaryota</taxon>
        <taxon>Metamonada</taxon>
        <taxon>Anaeramoebidae</taxon>
        <taxon>Anaeramoeba</taxon>
    </lineage>
</organism>
<evidence type="ECO:0000313" key="2">
    <source>
        <dbReference type="EMBL" id="KAJ5071474.1"/>
    </source>
</evidence>